<dbReference type="NCBIfam" id="NF033788">
    <property type="entry name" value="HTH_metalloreg"/>
    <property type="match status" value="1"/>
</dbReference>
<dbReference type="SUPFAM" id="SSF46785">
    <property type="entry name" value="Winged helix' DNA-binding domain"/>
    <property type="match status" value="1"/>
</dbReference>
<dbReference type="Gene3D" id="1.10.10.10">
    <property type="entry name" value="Winged helix-like DNA-binding domain superfamily/Winged helix DNA-binding domain"/>
    <property type="match status" value="1"/>
</dbReference>
<reference evidence="2" key="1">
    <citation type="journal article" date="2023" name="Phytobiomes J">
        <title>Deciphering the key players within the bacterial microbiota associated with aerial crown gall tumors on rhododendron: Insights into the gallobiome.</title>
        <authorList>
            <person name="Kuzmanovic N."/>
            <person name="Nesme J."/>
            <person name="Wolf J."/>
            <person name="Neumann-Schaal M."/>
            <person name="Petersen J."/>
            <person name="Fernandez-Gnecco G."/>
            <person name="Sproeer C."/>
            <person name="Bunk B."/>
            <person name="Overmann J."/>
            <person name="Sorensen S.J."/>
            <person name="Idczak E."/>
            <person name="Smalla K."/>
        </authorList>
    </citation>
    <scope>NUCLEOTIDE SEQUENCE [LARGE SCALE GENOMIC DNA]</scope>
    <source>
        <strain evidence="2">Rho-14.1</strain>
    </source>
</reference>
<feature type="domain" description="HTH arsR-type" evidence="1">
    <location>
        <begin position="2"/>
        <end position="97"/>
    </location>
</feature>
<dbReference type="PRINTS" id="PR00778">
    <property type="entry name" value="HTHARSR"/>
</dbReference>
<dbReference type="PANTHER" id="PTHR39168">
    <property type="entry name" value="TRANSCRIPTIONAL REGULATOR-RELATED"/>
    <property type="match status" value="1"/>
</dbReference>
<dbReference type="InterPro" id="IPR036388">
    <property type="entry name" value="WH-like_DNA-bd_sf"/>
</dbReference>
<evidence type="ECO:0000259" key="1">
    <source>
        <dbReference type="PROSITE" id="PS50987"/>
    </source>
</evidence>
<gene>
    <name evidence="2" type="ORF">RMS29_25925</name>
</gene>
<proteinExistence type="predicted"/>
<name>A0ABU4W4F3_9HYPH</name>
<dbReference type="PANTHER" id="PTHR39168:SF1">
    <property type="entry name" value="TRANSCRIPTIONAL REGULATORY PROTEIN"/>
    <property type="match status" value="1"/>
</dbReference>
<dbReference type="InterPro" id="IPR052543">
    <property type="entry name" value="HTH_Metal-responsive_Reg"/>
</dbReference>
<dbReference type="InterPro" id="IPR011991">
    <property type="entry name" value="ArsR-like_HTH"/>
</dbReference>
<dbReference type="SMART" id="SM00418">
    <property type="entry name" value="HTH_ARSR"/>
    <property type="match status" value="1"/>
</dbReference>
<dbReference type="PROSITE" id="PS50987">
    <property type="entry name" value="HTH_ARSR_2"/>
    <property type="match status" value="1"/>
</dbReference>
<protein>
    <submittedName>
        <fullName evidence="2">Helix-turn-helix domain-containing protein</fullName>
    </submittedName>
</protein>
<dbReference type="Pfam" id="PF12840">
    <property type="entry name" value="HTH_20"/>
    <property type="match status" value="1"/>
</dbReference>
<sequence length="241" mass="26150">MITTASGPTIARIAFLMGDVARATILAALMSGKSLTAGELARIAGVSPQTSSGHLSKLLEAGLVEVERQGRFHYYRLASSEVADALEALSIVAASRPTKFFRPGPKDTQLRLARTCYDHLAGKLGLAIADALQEREAIVVKEGSAFVTNFGHNFLADFGIDVHAGKRSKPLCKTCLDWSERRHHFSGRVGTSLLNRMLELKWIKRVDQSRAVSVLPTGEQGLLKVFGVRVSDLRDLPSPTL</sequence>
<dbReference type="InterPro" id="IPR001845">
    <property type="entry name" value="HTH_ArsR_DNA-bd_dom"/>
</dbReference>
<evidence type="ECO:0000313" key="3">
    <source>
        <dbReference type="Proteomes" id="UP001277561"/>
    </source>
</evidence>
<accession>A0ABU4W4F3</accession>
<comment type="caution">
    <text evidence="2">The sequence shown here is derived from an EMBL/GenBank/DDBJ whole genome shotgun (WGS) entry which is preliminary data.</text>
</comment>
<evidence type="ECO:0000313" key="2">
    <source>
        <dbReference type="EMBL" id="MDX8332648.1"/>
    </source>
</evidence>
<dbReference type="CDD" id="cd00090">
    <property type="entry name" value="HTH_ARSR"/>
    <property type="match status" value="1"/>
</dbReference>
<dbReference type="Proteomes" id="UP001277561">
    <property type="component" value="Unassembled WGS sequence"/>
</dbReference>
<keyword evidence="3" id="KW-1185">Reference proteome</keyword>
<dbReference type="InterPro" id="IPR036390">
    <property type="entry name" value="WH_DNA-bd_sf"/>
</dbReference>
<dbReference type="EMBL" id="JAVRAD010000021">
    <property type="protein sequence ID" value="MDX8332648.1"/>
    <property type="molecule type" value="Genomic_DNA"/>
</dbReference>
<organism evidence="2 3">
    <name type="scientific">Agrobacterium rosae</name>
    <dbReference type="NCBI Taxonomy" id="1972867"/>
    <lineage>
        <taxon>Bacteria</taxon>
        <taxon>Pseudomonadati</taxon>
        <taxon>Pseudomonadota</taxon>
        <taxon>Alphaproteobacteria</taxon>
        <taxon>Hyphomicrobiales</taxon>
        <taxon>Rhizobiaceae</taxon>
        <taxon>Rhizobium/Agrobacterium group</taxon>
        <taxon>Agrobacterium</taxon>
    </lineage>
</organism>
<dbReference type="RefSeq" id="WP_320188759.1">
    <property type="nucleotide sequence ID" value="NZ_CP192771.1"/>
</dbReference>